<evidence type="ECO:0000313" key="2">
    <source>
        <dbReference type="EMBL" id="KAK8510243.1"/>
    </source>
</evidence>
<organism evidence="2 3">
    <name type="scientific">Hibiscus sabdariffa</name>
    <name type="common">roselle</name>
    <dbReference type="NCBI Taxonomy" id="183260"/>
    <lineage>
        <taxon>Eukaryota</taxon>
        <taxon>Viridiplantae</taxon>
        <taxon>Streptophyta</taxon>
        <taxon>Embryophyta</taxon>
        <taxon>Tracheophyta</taxon>
        <taxon>Spermatophyta</taxon>
        <taxon>Magnoliopsida</taxon>
        <taxon>eudicotyledons</taxon>
        <taxon>Gunneridae</taxon>
        <taxon>Pentapetalae</taxon>
        <taxon>rosids</taxon>
        <taxon>malvids</taxon>
        <taxon>Malvales</taxon>
        <taxon>Malvaceae</taxon>
        <taxon>Malvoideae</taxon>
        <taxon>Hibiscus</taxon>
    </lineage>
</organism>
<feature type="compositionally biased region" description="Polar residues" evidence="1">
    <location>
        <begin position="65"/>
        <end position="77"/>
    </location>
</feature>
<proteinExistence type="predicted"/>
<gene>
    <name evidence="2" type="ORF">V6N12_008117</name>
</gene>
<evidence type="ECO:0000256" key="1">
    <source>
        <dbReference type="SAM" id="MobiDB-lite"/>
    </source>
</evidence>
<protein>
    <submittedName>
        <fullName evidence="2">Uncharacterized protein</fullName>
    </submittedName>
</protein>
<comment type="caution">
    <text evidence="2">The sequence shown here is derived from an EMBL/GenBank/DDBJ whole genome shotgun (WGS) entry which is preliminary data.</text>
</comment>
<reference evidence="2 3" key="1">
    <citation type="journal article" date="2024" name="G3 (Bethesda)">
        <title>Genome assembly of Hibiscus sabdariffa L. provides insights into metabolisms of medicinal natural products.</title>
        <authorList>
            <person name="Kim T."/>
        </authorList>
    </citation>
    <scope>NUCLEOTIDE SEQUENCE [LARGE SCALE GENOMIC DNA]</scope>
    <source>
        <strain evidence="2">TK-2024</strain>
        <tissue evidence="2">Old leaves</tissue>
    </source>
</reference>
<dbReference type="EMBL" id="JBBPBM010000088">
    <property type="protein sequence ID" value="KAK8510243.1"/>
    <property type="molecule type" value="Genomic_DNA"/>
</dbReference>
<dbReference type="Proteomes" id="UP001472677">
    <property type="component" value="Unassembled WGS sequence"/>
</dbReference>
<feature type="region of interest" description="Disordered" evidence="1">
    <location>
        <begin position="1"/>
        <end position="77"/>
    </location>
</feature>
<sequence length="106" mass="12321">MVVHQCNGVDDYSDGRTSSDNSGKCRQHQHWESYQSSDHLQQHHQSEESYQSCDHLQQQHRPRESYQSPHHLQQQPAPVTVSPWGYAANYDSSLINKVLLLHLMKL</sequence>
<accession>A0ABR2BSX3</accession>
<evidence type="ECO:0000313" key="3">
    <source>
        <dbReference type="Proteomes" id="UP001472677"/>
    </source>
</evidence>
<keyword evidence="3" id="KW-1185">Reference proteome</keyword>
<name>A0ABR2BSX3_9ROSI</name>
<feature type="compositionally biased region" description="Polar residues" evidence="1">
    <location>
        <begin position="15"/>
        <end position="24"/>
    </location>
</feature>